<dbReference type="EMBL" id="KQ763450">
    <property type="protein sequence ID" value="OAD55065.1"/>
    <property type="molecule type" value="Genomic_DNA"/>
</dbReference>
<reference evidence="1 2" key="1">
    <citation type="submission" date="2015-07" db="EMBL/GenBank/DDBJ databases">
        <title>The genome of Eufriesea mexicana.</title>
        <authorList>
            <person name="Pan H."/>
            <person name="Kapheim K."/>
        </authorList>
    </citation>
    <scope>NUCLEOTIDE SEQUENCE [LARGE SCALE GENOMIC DNA]</scope>
    <source>
        <strain evidence="1">0111107269</strain>
        <tissue evidence="1">Whole body</tissue>
    </source>
</reference>
<sequence>MKVHGKRVCQGKSLRLDYTFTLHCSTSLHVYLNALSFIYLACRRCVNLIVKCQSLIMPDFKIKTRKSNICCLRIYARSSWVLPPAISRRFVDLFAI</sequence>
<gene>
    <name evidence="1" type="ORF">WN48_05638</name>
</gene>
<dbReference type="Proteomes" id="UP000250275">
    <property type="component" value="Unassembled WGS sequence"/>
</dbReference>
<name>A0A310SL08_9HYME</name>
<evidence type="ECO:0000313" key="2">
    <source>
        <dbReference type="Proteomes" id="UP000250275"/>
    </source>
</evidence>
<proteinExistence type="predicted"/>
<accession>A0A310SL08</accession>
<keyword evidence="2" id="KW-1185">Reference proteome</keyword>
<protein>
    <submittedName>
        <fullName evidence="1">Uncharacterized protein</fullName>
    </submittedName>
</protein>
<evidence type="ECO:0000313" key="1">
    <source>
        <dbReference type="EMBL" id="OAD55065.1"/>
    </source>
</evidence>
<organism evidence="1 2">
    <name type="scientific">Eufriesea mexicana</name>
    <dbReference type="NCBI Taxonomy" id="516756"/>
    <lineage>
        <taxon>Eukaryota</taxon>
        <taxon>Metazoa</taxon>
        <taxon>Ecdysozoa</taxon>
        <taxon>Arthropoda</taxon>
        <taxon>Hexapoda</taxon>
        <taxon>Insecta</taxon>
        <taxon>Pterygota</taxon>
        <taxon>Neoptera</taxon>
        <taxon>Endopterygota</taxon>
        <taxon>Hymenoptera</taxon>
        <taxon>Apocrita</taxon>
        <taxon>Aculeata</taxon>
        <taxon>Apoidea</taxon>
        <taxon>Anthophila</taxon>
        <taxon>Apidae</taxon>
        <taxon>Eufriesea</taxon>
    </lineage>
</organism>
<dbReference type="AlphaFoldDB" id="A0A310SL08"/>